<gene>
    <name evidence="2" type="ORF">J4E00_23180</name>
</gene>
<name>A0ABS3QLU6_9BACT</name>
<evidence type="ECO:0008006" key="4">
    <source>
        <dbReference type="Google" id="ProtNLM"/>
    </source>
</evidence>
<proteinExistence type="predicted"/>
<comment type="caution">
    <text evidence="2">The sequence shown here is derived from an EMBL/GenBank/DDBJ whole genome shotgun (WGS) entry which is preliminary data.</text>
</comment>
<feature type="signal peptide" evidence="1">
    <location>
        <begin position="1"/>
        <end position="32"/>
    </location>
</feature>
<dbReference type="EMBL" id="JAGETZ010000014">
    <property type="protein sequence ID" value="MBO2011988.1"/>
    <property type="molecule type" value="Genomic_DNA"/>
</dbReference>
<feature type="chain" id="PRO_5045677691" description="WD40 repeat domain-containing protein" evidence="1">
    <location>
        <begin position="33"/>
        <end position="492"/>
    </location>
</feature>
<keyword evidence="1" id="KW-0732">Signal</keyword>
<evidence type="ECO:0000313" key="2">
    <source>
        <dbReference type="EMBL" id="MBO2011988.1"/>
    </source>
</evidence>
<dbReference type="RefSeq" id="WP_208177725.1">
    <property type="nucleotide sequence ID" value="NZ_JAGETZ010000014.1"/>
</dbReference>
<keyword evidence="3" id="KW-1185">Reference proteome</keyword>
<evidence type="ECO:0000313" key="3">
    <source>
        <dbReference type="Proteomes" id="UP000664369"/>
    </source>
</evidence>
<reference evidence="2 3" key="1">
    <citation type="submission" date="2021-03" db="EMBL/GenBank/DDBJ databases">
        <authorList>
            <person name="Kim M.K."/>
        </authorList>
    </citation>
    <scope>NUCLEOTIDE SEQUENCE [LARGE SCALE GENOMIC DNA]</scope>
    <source>
        <strain evidence="2 3">BT442</strain>
    </source>
</reference>
<organism evidence="2 3">
    <name type="scientific">Hymenobacter negativus</name>
    <dbReference type="NCBI Taxonomy" id="2795026"/>
    <lineage>
        <taxon>Bacteria</taxon>
        <taxon>Pseudomonadati</taxon>
        <taxon>Bacteroidota</taxon>
        <taxon>Cytophagia</taxon>
        <taxon>Cytophagales</taxon>
        <taxon>Hymenobacteraceae</taxon>
        <taxon>Hymenobacter</taxon>
    </lineage>
</organism>
<evidence type="ECO:0000256" key="1">
    <source>
        <dbReference type="SAM" id="SignalP"/>
    </source>
</evidence>
<accession>A0ABS3QLU6</accession>
<dbReference type="Proteomes" id="UP000664369">
    <property type="component" value="Unassembled WGS sequence"/>
</dbReference>
<protein>
    <recommendedName>
        <fullName evidence="4">WD40 repeat domain-containing protein</fullName>
    </recommendedName>
</protein>
<sequence length="492" mass="53834">MLHLHPNFMVRRALLIGLTSLASAGLAVPALAQKVKSTPFSYLPEQGPDRYDMRVPHKTLSLADGSGFVILAHQSAGGYAVERYDADLKKQWSTTIPIAPGETLEAFGRGTQQALVVLHHKDDSGQNLTAVPVNLQSGQKGAAKVVISAAARDRRPGVSISPDGNRLLAFRYLTREQQVQRIAATLFDQNLAQLEEKAYDFRDLGEFFSPAVHVANDGTQYVTLISEGMKKLTVRRYPAGAGTEIKVLGVPVGGVFGGKPVTVRDARFTVLNDGSLYAAALCADYATGEYYSLKVVKFDFSGTGDMKFSPEFRFTPAYLTEVSKATGKETKRLDDVYLGELLLTPEKQLVVIAEKHFEEDGSESPVHARELHMFGYNEFGAPTWHSIVAKDQVAPAVDSYTGIGFRAAVFGGTVQLLTLENIDKKSDLYLRRVNAQNGIISPPERLKLNVANDQQLAYVKDFTTWITEKTIVGVSRPSKKSAALQLEKIVVK</sequence>